<evidence type="ECO:0000256" key="1">
    <source>
        <dbReference type="ARBA" id="ARBA00004496"/>
    </source>
</evidence>
<dbReference type="InterPro" id="IPR036388">
    <property type="entry name" value="WH-like_DNA-bd_sf"/>
</dbReference>
<evidence type="ECO:0000313" key="10">
    <source>
        <dbReference type="Proteomes" id="UP000694867"/>
    </source>
</evidence>
<evidence type="ECO:0000256" key="6">
    <source>
        <dbReference type="PROSITE-ProRule" id="PRU00069"/>
    </source>
</evidence>
<evidence type="ECO:0000256" key="5">
    <source>
        <dbReference type="ARBA" id="ARBA00022687"/>
    </source>
</evidence>
<evidence type="ECO:0000256" key="4">
    <source>
        <dbReference type="ARBA" id="ARBA00022490"/>
    </source>
</evidence>
<comment type="similarity">
    <text evidence="2">Belongs to the DSH family.</text>
</comment>
<dbReference type="InterPro" id="IPR038207">
    <property type="entry name" value="DIX_dom_sf"/>
</dbReference>
<dbReference type="InterPro" id="IPR015506">
    <property type="entry name" value="Dsh/Dvl-rel"/>
</dbReference>
<dbReference type="InterPro" id="IPR036034">
    <property type="entry name" value="PDZ_sf"/>
</dbReference>
<dbReference type="InterPro" id="IPR001158">
    <property type="entry name" value="DIX"/>
</dbReference>
<dbReference type="Gene3D" id="1.10.10.10">
    <property type="entry name" value="Winged helix-like DNA-binding domain superfamily/Winged helix DNA-binding domain"/>
    <property type="match status" value="1"/>
</dbReference>
<sequence>MAGTKRRKVETKVCFHIDEEETPYLVKLPIAIGKLTLKDFKRSLPRTNFKFFFKSVDPEFGVVKEEITNDSAVLPSFKGRVVSWLVTEKITETLTRHAPLRESKQLGQKQAANNIYEKIQTRERLRSVGSSTDSESIELRNILEPCSPDLSSRMTTRSLETVYTHRAGDYENYPTLGRHEVLMPSEATSTLGATEVAGDDQNLILVELTLTESTPSLGIHVADSPGGDLLIDRIIEGSLVCLDGRIGVGDKLLKINGTPLQHLSSSEATNVMRSITSTTKEVALLIGKRSQSPYGKFIRPIDPGAWVAHTEAALQEGTWENDFAQIPFAAATSTMELTPPSSTVHSWGPDGTDEKSVEDALSEIVSAMARANSGLRIKDRKWLSFHFRNAAVGTEIVDWLQRYGAFERKHAKLLAENMFKGGLIRNPLVKKRFKKKSIYTFCEEIDQLYQKSLDERI</sequence>
<dbReference type="FunFam" id="2.40.240.130:FF:000001">
    <property type="entry name" value="Segment polarity protein dishevelled homolog DVL-1"/>
    <property type="match status" value="1"/>
</dbReference>
<dbReference type="SUPFAM" id="SSF54236">
    <property type="entry name" value="Ubiquitin-like"/>
    <property type="match status" value="1"/>
</dbReference>
<dbReference type="InterPro" id="IPR036390">
    <property type="entry name" value="WH_DNA-bd_sf"/>
</dbReference>
<evidence type="ECO:0000256" key="3">
    <source>
        <dbReference type="ARBA" id="ARBA00022473"/>
    </source>
</evidence>
<feature type="domain" description="DEP" evidence="8">
    <location>
        <begin position="371"/>
        <end position="443"/>
    </location>
</feature>
<keyword evidence="5 6" id="KW-0879">Wnt signaling pathway</keyword>
<dbReference type="Pfam" id="PF00610">
    <property type="entry name" value="DEP"/>
    <property type="match status" value="1"/>
</dbReference>
<protein>
    <submittedName>
        <fullName evidence="11">Segment polarity protein dishevelled homolog DVL-2-like</fullName>
    </submittedName>
</protein>
<dbReference type="Proteomes" id="UP000694867">
    <property type="component" value="Unplaced"/>
</dbReference>
<dbReference type="GO" id="GO:0005829">
    <property type="term" value="C:cytosol"/>
    <property type="evidence" value="ECO:0007669"/>
    <property type="project" value="TreeGrafter"/>
</dbReference>
<evidence type="ECO:0000259" key="8">
    <source>
        <dbReference type="PROSITE" id="PS50186"/>
    </source>
</evidence>
<dbReference type="InterPro" id="IPR029071">
    <property type="entry name" value="Ubiquitin-like_domsf"/>
</dbReference>
<dbReference type="AlphaFoldDB" id="A0AAJ6QSK9"/>
<keyword evidence="10" id="KW-1185">Reference proteome</keyword>
<evidence type="ECO:0000313" key="11">
    <source>
        <dbReference type="RefSeq" id="XP_003744538.1"/>
    </source>
</evidence>
<evidence type="ECO:0000256" key="2">
    <source>
        <dbReference type="ARBA" id="ARBA00008735"/>
    </source>
</evidence>
<dbReference type="RefSeq" id="XP_003744538.1">
    <property type="nucleotide sequence ID" value="XM_003744490.1"/>
</dbReference>
<feature type="domain" description="DIX" evidence="9">
    <location>
        <begin position="8"/>
        <end position="89"/>
    </location>
</feature>
<dbReference type="SUPFAM" id="SSF50156">
    <property type="entry name" value="PDZ domain-like"/>
    <property type="match status" value="1"/>
</dbReference>
<keyword evidence="3" id="KW-0217">Developmental protein</keyword>
<feature type="domain" description="PDZ" evidence="7">
    <location>
        <begin position="205"/>
        <end position="290"/>
    </location>
</feature>
<reference evidence="11" key="1">
    <citation type="submission" date="2025-08" db="UniProtKB">
        <authorList>
            <consortium name="RefSeq"/>
        </authorList>
    </citation>
    <scope>IDENTIFICATION</scope>
</reference>
<dbReference type="Pfam" id="PF00778">
    <property type="entry name" value="DIX"/>
    <property type="match status" value="1"/>
</dbReference>
<dbReference type="KEGG" id="goe:100905289"/>
<dbReference type="SMART" id="SM00049">
    <property type="entry name" value="DEP"/>
    <property type="match status" value="1"/>
</dbReference>
<dbReference type="Gene3D" id="2.40.240.130">
    <property type="match status" value="1"/>
</dbReference>
<keyword evidence="4" id="KW-0963">Cytoplasm</keyword>
<dbReference type="PROSITE" id="PS50841">
    <property type="entry name" value="DIX"/>
    <property type="match status" value="1"/>
</dbReference>
<dbReference type="InterPro" id="IPR001478">
    <property type="entry name" value="PDZ"/>
</dbReference>
<dbReference type="InterPro" id="IPR000591">
    <property type="entry name" value="DEP_dom"/>
</dbReference>
<comment type="subcellular location">
    <subcellularLocation>
        <location evidence="1">Cytoplasm</location>
    </subcellularLocation>
</comment>
<gene>
    <name evidence="11" type="primary">LOC100905289</name>
</gene>
<dbReference type="PANTHER" id="PTHR10878">
    <property type="entry name" value="SEGMENT POLARITY PROTEIN DISHEVELLED"/>
    <property type="match status" value="1"/>
</dbReference>
<dbReference type="GO" id="GO:0005109">
    <property type="term" value="F:frizzled binding"/>
    <property type="evidence" value="ECO:0007669"/>
    <property type="project" value="TreeGrafter"/>
</dbReference>
<organism evidence="10 11">
    <name type="scientific">Galendromus occidentalis</name>
    <name type="common">western predatory mite</name>
    <dbReference type="NCBI Taxonomy" id="34638"/>
    <lineage>
        <taxon>Eukaryota</taxon>
        <taxon>Metazoa</taxon>
        <taxon>Ecdysozoa</taxon>
        <taxon>Arthropoda</taxon>
        <taxon>Chelicerata</taxon>
        <taxon>Arachnida</taxon>
        <taxon>Acari</taxon>
        <taxon>Parasitiformes</taxon>
        <taxon>Mesostigmata</taxon>
        <taxon>Gamasina</taxon>
        <taxon>Phytoseioidea</taxon>
        <taxon>Phytoseiidae</taxon>
        <taxon>Typhlodrominae</taxon>
        <taxon>Galendromus</taxon>
    </lineage>
</organism>
<dbReference type="SMART" id="SM00228">
    <property type="entry name" value="PDZ"/>
    <property type="match status" value="1"/>
</dbReference>
<dbReference type="PROSITE" id="PS50106">
    <property type="entry name" value="PDZ"/>
    <property type="match status" value="1"/>
</dbReference>
<name>A0AAJ6QSK9_9ACAR</name>
<dbReference type="Pfam" id="PF00595">
    <property type="entry name" value="PDZ"/>
    <property type="match status" value="1"/>
</dbReference>
<dbReference type="GO" id="GO:0035556">
    <property type="term" value="P:intracellular signal transduction"/>
    <property type="evidence" value="ECO:0007669"/>
    <property type="project" value="InterPro"/>
</dbReference>
<evidence type="ECO:0000259" key="7">
    <source>
        <dbReference type="PROSITE" id="PS50106"/>
    </source>
</evidence>
<dbReference type="PROSITE" id="PS50186">
    <property type="entry name" value="DEP"/>
    <property type="match status" value="1"/>
</dbReference>
<accession>A0AAJ6QSK9</accession>
<dbReference type="GeneID" id="100905289"/>
<evidence type="ECO:0000259" key="9">
    <source>
        <dbReference type="PROSITE" id="PS50841"/>
    </source>
</evidence>
<dbReference type="SUPFAM" id="SSF46785">
    <property type="entry name" value="Winged helix' DNA-binding domain"/>
    <property type="match status" value="1"/>
</dbReference>
<dbReference type="Gene3D" id="2.30.42.10">
    <property type="match status" value="1"/>
</dbReference>
<proteinExistence type="inferred from homology"/>
<dbReference type="CDD" id="cd00136">
    <property type="entry name" value="PDZ_canonical"/>
    <property type="match status" value="1"/>
</dbReference>
<dbReference type="SMART" id="SM00021">
    <property type="entry name" value="DAX"/>
    <property type="match status" value="1"/>
</dbReference>
<dbReference type="GO" id="GO:0060070">
    <property type="term" value="P:canonical Wnt signaling pathway"/>
    <property type="evidence" value="ECO:0007669"/>
    <property type="project" value="TreeGrafter"/>
</dbReference>
<dbReference type="PANTHER" id="PTHR10878:SF25">
    <property type="entry name" value="SEGMENT POLARITY PROTEIN DISHEVELLED"/>
    <property type="match status" value="1"/>
</dbReference>